<name>A0ACB8UZ57_9EURO</name>
<reference evidence="1" key="1">
    <citation type="journal article" date="2022" name="bioRxiv">
        <title>Population genetic analysis of Ophidiomyces ophidiicola, the causative agent of snake fungal disease, indicates recent introductions to the USA.</title>
        <authorList>
            <person name="Ladner J.T."/>
            <person name="Palmer J.M."/>
            <person name="Ettinger C.L."/>
            <person name="Stajich J.E."/>
            <person name="Farrell T.M."/>
            <person name="Glorioso B.M."/>
            <person name="Lawson B."/>
            <person name="Price S.J."/>
            <person name="Stengle A.G."/>
            <person name="Grear D.A."/>
            <person name="Lorch J.M."/>
        </authorList>
    </citation>
    <scope>NUCLEOTIDE SEQUENCE</scope>
    <source>
        <strain evidence="1">NWHC 24266-5</strain>
    </source>
</reference>
<protein>
    <submittedName>
        <fullName evidence="1">Uncharacterized protein</fullName>
    </submittedName>
</protein>
<sequence length="191" mass="21222">MVASASSTPQPSALTTLIGSTNSAADAVAALSVQILHNLQHQHLWTSLRIHDPCSLSPRQHAPLISGFPPQTVYTHPDEQAYLLEHRISPDSVPVEREWIIPTAQGQSWTLKKLSGLFDSLPEKKEDLPEEDISAEGKPRDMKLEEFIRRKKEEPWAGKRALLAMVNRNMGGDGTVVYYVVLEGAIKPRQN</sequence>
<evidence type="ECO:0000313" key="1">
    <source>
        <dbReference type="EMBL" id="KAI2386420.1"/>
    </source>
</evidence>
<accession>A0ACB8UZ57</accession>
<dbReference type="EMBL" id="JALBCA010000048">
    <property type="protein sequence ID" value="KAI2386420.1"/>
    <property type="molecule type" value="Genomic_DNA"/>
</dbReference>
<comment type="caution">
    <text evidence="1">The sequence shown here is derived from an EMBL/GenBank/DDBJ whole genome shotgun (WGS) entry which is preliminary data.</text>
</comment>
<gene>
    <name evidence="1" type="ORF">LOY88_003616</name>
</gene>
<proteinExistence type="predicted"/>
<organism evidence="1">
    <name type="scientific">Ophidiomyces ophidiicola</name>
    <dbReference type="NCBI Taxonomy" id="1387563"/>
    <lineage>
        <taxon>Eukaryota</taxon>
        <taxon>Fungi</taxon>
        <taxon>Dikarya</taxon>
        <taxon>Ascomycota</taxon>
        <taxon>Pezizomycotina</taxon>
        <taxon>Eurotiomycetes</taxon>
        <taxon>Eurotiomycetidae</taxon>
        <taxon>Onygenales</taxon>
        <taxon>Onygenaceae</taxon>
        <taxon>Ophidiomyces</taxon>
    </lineage>
</organism>